<dbReference type="PANTHER" id="PTHR33162:SF1">
    <property type="entry name" value="SEC-INDEPENDENT PROTEIN TRANSLOCASE PROTEIN TATA, CHLOROPLASTIC"/>
    <property type="match status" value="1"/>
</dbReference>
<keyword evidence="7 9" id="KW-0811">Translocation</keyword>
<dbReference type="PRINTS" id="PR01506">
    <property type="entry name" value="TATBPROTEIN"/>
</dbReference>
<sequence>MFDIGFWEVTIIAIIALLVIGPDRLPEFARTTGLWIRKARQFLSGVKSDIDRELRAEDLKRILKQQEEFNAVHEIIEETKATITETSNQLSSIGDSTDSAESSSNKSDSGSPPGNTLSSPTSGNTTDTTSSNASNTSAIHNNEQVSASRQD</sequence>
<keyword evidence="5 9" id="KW-0653">Protein transport</keyword>
<dbReference type="GO" id="GO:0008320">
    <property type="term" value="F:protein transmembrane transporter activity"/>
    <property type="evidence" value="ECO:0007669"/>
    <property type="project" value="UniProtKB-UniRule"/>
</dbReference>
<proteinExistence type="inferred from homology"/>
<feature type="compositionally biased region" description="Polar residues" evidence="10">
    <location>
        <begin position="138"/>
        <end position="151"/>
    </location>
</feature>
<accession>A0A450Y2C1</accession>
<feature type="region of interest" description="Disordered" evidence="10">
    <location>
        <begin position="81"/>
        <end position="151"/>
    </location>
</feature>
<evidence type="ECO:0000256" key="4">
    <source>
        <dbReference type="ARBA" id="ARBA00022692"/>
    </source>
</evidence>
<dbReference type="InterPro" id="IPR003369">
    <property type="entry name" value="TatA/B/E"/>
</dbReference>
<keyword evidence="3 9" id="KW-1003">Cell membrane</keyword>
<keyword evidence="2 9" id="KW-0813">Transport</keyword>
<dbReference type="HAMAP" id="MF_00237">
    <property type="entry name" value="TatB"/>
    <property type="match status" value="1"/>
</dbReference>
<organism evidence="13">
    <name type="scientific">Candidatus Kentrum sp. LPFa</name>
    <dbReference type="NCBI Taxonomy" id="2126335"/>
    <lineage>
        <taxon>Bacteria</taxon>
        <taxon>Pseudomonadati</taxon>
        <taxon>Pseudomonadota</taxon>
        <taxon>Gammaproteobacteria</taxon>
        <taxon>Candidatus Kentrum</taxon>
    </lineage>
</organism>
<evidence type="ECO:0000313" key="13">
    <source>
        <dbReference type="EMBL" id="VFK35707.1"/>
    </source>
</evidence>
<evidence type="ECO:0000256" key="2">
    <source>
        <dbReference type="ARBA" id="ARBA00022448"/>
    </source>
</evidence>
<dbReference type="InterPro" id="IPR018448">
    <property type="entry name" value="TatB"/>
</dbReference>
<dbReference type="EMBL" id="CAADFP010000411">
    <property type="protein sequence ID" value="VFK35707.1"/>
    <property type="molecule type" value="Genomic_DNA"/>
</dbReference>
<keyword evidence="6 9" id="KW-1133">Transmembrane helix</keyword>
<name>A0A450Y2C1_9GAMM</name>
<dbReference type="GO" id="GO:0043953">
    <property type="term" value="P:protein transport by the Tat complex"/>
    <property type="evidence" value="ECO:0007669"/>
    <property type="project" value="UniProtKB-UniRule"/>
</dbReference>
<comment type="similarity">
    <text evidence="9">Belongs to the TatB family.</text>
</comment>
<evidence type="ECO:0000256" key="3">
    <source>
        <dbReference type="ARBA" id="ARBA00022475"/>
    </source>
</evidence>
<protein>
    <recommendedName>
        <fullName evidence="9">Sec-independent protein translocase protein TatB</fullName>
    </recommendedName>
</protein>
<dbReference type="NCBIfam" id="TIGR01410">
    <property type="entry name" value="tatB"/>
    <property type="match status" value="1"/>
</dbReference>
<gene>
    <name evidence="9" type="primary">tatB</name>
    <name evidence="12" type="ORF">BECKLPF1236A_GA0070988_104032</name>
    <name evidence="13" type="ORF">BECKLPF1236C_GA0070990_104114</name>
</gene>
<feature type="compositionally biased region" description="Low complexity" evidence="10">
    <location>
        <begin position="118"/>
        <end position="137"/>
    </location>
</feature>
<evidence type="ECO:0000256" key="5">
    <source>
        <dbReference type="ARBA" id="ARBA00022927"/>
    </source>
</evidence>
<keyword evidence="8 9" id="KW-0472">Membrane</keyword>
<evidence type="ECO:0000256" key="7">
    <source>
        <dbReference type="ARBA" id="ARBA00023010"/>
    </source>
</evidence>
<evidence type="ECO:0000256" key="9">
    <source>
        <dbReference type="HAMAP-Rule" id="MF_00237"/>
    </source>
</evidence>
<evidence type="ECO:0000256" key="10">
    <source>
        <dbReference type="SAM" id="MobiDB-lite"/>
    </source>
</evidence>
<dbReference type="GO" id="GO:0033281">
    <property type="term" value="C:TAT protein transport complex"/>
    <property type="evidence" value="ECO:0007669"/>
    <property type="project" value="UniProtKB-UniRule"/>
</dbReference>
<dbReference type="Pfam" id="PF02416">
    <property type="entry name" value="TatA_B_E"/>
    <property type="match status" value="1"/>
</dbReference>
<evidence type="ECO:0000256" key="8">
    <source>
        <dbReference type="ARBA" id="ARBA00023136"/>
    </source>
</evidence>
<comment type="function">
    <text evidence="9">Part of the twin-arginine translocation (Tat) system that transports large folded proteins containing a characteristic twin-arginine motif in their signal peptide across membranes. Together with TatC, TatB is part of a receptor directly interacting with Tat signal peptides. TatB may form an oligomeric binding site that transiently accommodates folded Tat precursor proteins before their translocation.</text>
</comment>
<reference evidence="13" key="1">
    <citation type="submission" date="2019-02" db="EMBL/GenBank/DDBJ databases">
        <authorList>
            <person name="Gruber-Vodicka R. H."/>
            <person name="Seah K. B. B."/>
        </authorList>
    </citation>
    <scope>NUCLEOTIDE SEQUENCE</scope>
    <source>
        <strain evidence="12">BECK_S312</strain>
        <strain evidence="13">BECK_S426</strain>
    </source>
</reference>
<dbReference type="Gene3D" id="1.20.5.3310">
    <property type="match status" value="1"/>
</dbReference>
<dbReference type="EMBL" id="CAADFM010000403">
    <property type="protein sequence ID" value="VFK24094.1"/>
    <property type="molecule type" value="Genomic_DNA"/>
</dbReference>
<keyword evidence="4 9" id="KW-0812">Transmembrane</keyword>
<feature type="compositionally biased region" description="Low complexity" evidence="10">
    <location>
        <begin position="81"/>
        <end position="111"/>
    </location>
</feature>
<evidence type="ECO:0000313" key="12">
    <source>
        <dbReference type="EMBL" id="VFK24094.1"/>
    </source>
</evidence>
<evidence type="ECO:0000256" key="11">
    <source>
        <dbReference type="SAM" id="Phobius"/>
    </source>
</evidence>
<dbReference type="AlphaFoldDB" id="A0A450Y2C1"/>
<evidence type="ECO:0000256" key="1">
    <source>
        <dbReference type="ARBA" id="ARBA00004167"/>
    </source>
</evidence>
<comment type="subcellular location">
    <subcellularLocation>
        <location evidence="9">Cell membrane</location>
        <topology evidence="9">Single-pass membrane protein</topology>
    </subcellularLocation>
    <subcellularLocation>
        <location evidence="1">Membrane</location>
        <topology evidence="1">Single-pass membrane protein</topology>
    </subcellularLocation>
</comment>
<feature type="transmembrane region" description="Helical" evidence="11">
    <location>
        <begin position="6"/>
        <end position="22"/>
    </location>
</feature>
<dbReference type="PANTHER" id="PTHR33162">
    <property type="entry name" value="SEC-INDEPENDENT PROTEIN TRANSLOCASE PROTEIN TATA, CHLOROPLASTIC"/>
    <property type="match status" value="1"/>
</dbReference>
<evidence type="ECO:0000256" key="6">
    <source>
        <dbReference type="ARBA" id="ARBA00022989"/>
    </source>
</evidence>
<comment type="subunit">
    <text evidence="9">The Tat system comprises two distinct complexes: a TatABC complex, containing multiple copies of TatA, TatB and TatC subunits, and a separate TatA complex, containing only TatA subunits. Substrates initially bind to the TatABC complex, which probably triggers association of the separate TatA complex to form the active translocon.</text>
</comment>